<dbReference type="Pfam" id="PF22909">
    <property type="entry name" value="Caulimovir_coat_dom"/>
    <property type="match status" value="1"/>
</dbReference>
<dbReference type="Proteomes" id="UP001459277">
    <property type="component" value="Unassembled WGS sequence"/>
</dbReference>
<evidence type="ECO:0000313" key="3">
    <source>
        <dbReference type="Proteomes" id="UP001459277"/>
    </source>
</evidence>
<gene>
    <name evidence="2" type="ORF">SO802_004352</name>
</gene>
<evidence type="ECO:0000259" key="1">
    <source>
        <dbReference type="Pfam" id="PF24925"/>
    </source>
</evidence>
<proteinExistence type="predicted"/>
<dbReference type="AlphaFoldDB" id="A0AAW2E2T7"/>
<reference evidence="2 3" key="1">
    <citation type="submission" date="2024-01" db="EMBL/GenBank/DDBJ databases">
        <title>A telomere-to-telomere, gap-free genome of sweet tea (Lithocarpus litseifolius).</title>
        <authorList>
            <person name="Zhou J."/>
        </authorList>
    </citation>
    <scope>NUCLEOTIDE SEQUENCE [LARGE SCALE GENOMIC DNA]</scope>
    <source>
        <strain evidence="2">Zhou-2022a</strain>
        <tissue evidence="2">Leaf</tissue>
    </source>
</reference>
<name>A0AAW2E2T7_9ROSI</name>
<dbReference type="EMBL" id="JAZDWU010000001">
    <property type="protein sequence ID" value="KAL0017283.1"/>
    <property type="molecule type" value="Genomic_DNA"/>
</dbReference>
<dbReference type="PANTHER" id="PTHR33054">
    <property type="entry name" value="CCHC-TYPE DOMAIN-CONTAINING PROTEIN"/>
    <property type="match status" value="1"/>
</dbReference>
<keyword evidence="3" id="KW-1185">Reference proteome</keyword>
<organism evidence="2 3">
    <name type="scientific">Lithocarpus litseifolius</name>
    <dbReference type="NCBI Taxonomy" id="425828"/>
    <lineage>
        <taxon>Eukaryota</taxon>
        <taxon>Viridiplantae</taxon>
        <taxon>Streptophyta</taxon>
        <taxon>Embryophyta</taxon>
        <taxon>Tracheophyta</taxon>
        <taxon>Spermatophyta</taxon>
        <taxon>Magnoliopsida</taxon>
        <taxon>eudicotyledons</taxon>
        <taxon>Gunneridae</taxon>
        <taxon>Pentapetalae</taxon>
        <taxon>rosids</taxon>
        <taxon>fabids</taxon>
        <taxon>Fagales</taxon>
        <taxon>Fagaceae</taxon>
        <taxon>Lithocarpus</taxon>
    </lineage>
</organism>
<evidence type="ECO:0000313" key="2">
    <source>
        <dbReference type="EMBL" id="KAL0017283.1"/>
    </source>
</evidence>
<accession>A0AAW2E2T7</accession>
<sequence length="223" mass="25434">MVTNNYLNEGKSHPEVIDLIVLGFTGKLLQWWTNCLTEGSKDDIRKAIQKDEEGLPIFQEPPGRGIPDGVNTLIYTIINHFLGKPNNITSRIYDQLSNLRCRTLGDYKWYEDMFTTRVMNRSDCNSPFWKEKFINGLPTLFGEKVKETLCNLLGEIDYDSLTYGDISSAIRSVGMKMCRDFKIQSQASKSNVKYELGTFCTQYGLPPIAPSKRKSIDRKPESP</sequence>
<dbReference type="PANTHER" id="PTHR33054:SF9">
    <property type="entry name" value="CCHC-TYPE DOMAIN-CONTAINING PROTEIN"/>
    <property type="match status" value="1"/>
</dbReference>
<dbReference type="Pfam" id="PF24925">
    <property type="entry name" value="DUF7746"/>
    <property type="match status" value="1"/>
</dbReference>
<comment type="caution">
    <text evidence="2">The sequence shown here is derived from an EMBL/GenBank/DDBJ whole genome shotgun (WGS) entry which is preliminary data.</text>
</comment>
<feature type="domain" description="DUF7746" evidence="1">
    <location>
        <begin position="1"/>
        <end position="49"/>
    </location>
</feature>
<protein>
    <recommendedName>
        <fullName evidence="1">DUF7746 domain-containing protein</fullName>
    </recommendedName>
</protein>
<dbReference type="InterPro" id="IPR056648">
    <property type="entry name" value="DUF7746"/>
</dbReference>